<reference evidence="1" key="1">
    <citation type="submission" date="2014-11" db="EMBL/GenBank/DDBJ databases">
        <authorList>
            <person name="Amaro Gonzalez C."/>
        </authorList>
    </citation>
    <scope>NUCLEOTIDE SEQUENCE</scope>
</reference>
<dbReference type="EMBL" id="GBXM01017467">
    <property type="protein sequence ID" value="JAH91110.1"/>
    <property type="molecule type" value="Transcribed_RNA"/>
</dbReference>
<name>A0A0E9WNF0_ANGAN</name>
<proteinExistence type="predicted"/>
<evidence type="ECO:0000313" key="1">
    <source>
        <dbReference type="EMBL" id="JAH91110.1"/>
    </source>
</evidence>
<accession>A0A0E9WNF0</accession>
<organism evidence="1">
    <name type="scientific">Anguilla anguilla</name>
    <name type="common">European freshwater eel</name>
    <name type="synonym">Muraena anguilla</name>
    <dbReference type="NCBI Taxonomy" id="7936"/>
    <lineage>
        <taxon>Eukaryota</taxon>
        <taxon>Metazoa</taxon>
        <taxon>Chordata</taxon>
        <taxon>Craniata</taxon>
        <taxon>Vertebrata</taxon>
        <taxon>Euteleostomi</taxon>
        <taxon>Actinopterygii</taxon>
        <taxon>Neopterygii</taxon>
        <taxon>Teleostei</taxon>
        <taxon>Anguilliformes</taxon>
        <taxon>Anguillidae</taxon>
        <taxon>Anguilla</taxon>
    </lineage>
</organism>
<dbReference type="AlphaFoldDB" id="A0A0E9WNF0"/>
<sequence>MYLDKCSLLLETMEIIRWKCKVCVCVCVCKISISTMECQIYIECCTFCTENCFSTFFKERK</sequence>
<reference evidence="1" key="2">
    <citation type="journal article" date="2015" name="Fish Shellfish Immunol.">
        <title>Early steps in the European eel (Anguilla anguilla)-Vibrio vulnificus interaction in the gills: Role of the RtxA13 toxin.</title>
        <authorList>
            <person name="Callol A."/>
            <person name="Pajuelo D."/>
            <person name="Ebbesson L."/>
            <person name="Teles M."/>
            <person name="MacKenzie S."/>
            <person name="Amaro C."/>
        </authorList>
    </citation>
    <scope>NUCLEOTIDE SEQUENCE</scope>
</reference>
<protein>
    <submittedName>
        <fullName evidence="1">Uncharacterized protein</fullName>
    </submittedName>
</protein>